<dbReference type="RefSeq" id="WP_227024374.1">
    <property type="nucleotide sequence ID" value="NZ_LR733469.1"/>
</dbReference>
<name>A0AAX3J9Y2_9GAMM</name>
<dbReference type="Proteomes" id="UP000433737">
    <property type="component" value="Unassembled WGS sequence"/>
</dbReference>
<evidence type="ECO:0000313" key="1">
    <source>
        <dbReference type="EMBL" id="VXC35019.1"/>
    </source>
</evidence>
<organism evidence="1 2">
    <name type="scientific">Pantoea brenneri</name>
    <dbReference type="NCBI Taxonomy" id="472694"/>
    <lineage>
        <taxon>Bacteria</taxon>
        <taxon>Pseudomonadati</taxon>
        <taxon>Pseudomonadota</taxon>
        <taxon>Gammaproteobacteria</taxon>
        <taxon>Enterobacterales</taxon>
        <taxon>Erwiniaceae</taxon>
        <taxon>Pantoea</taxon>
    </lineage>
</organism>
<comment type="caution">
    <text evidence="1">The sequence shown here is derived from an EMBL/GenBank/DDBJ whole genome shotgun (WGS) entry which is preliminary data.</text>
</comment>
<dbReference type="AlphaFoldDB" id="A0AAX3J9Y2"/>
<gene>
    <name evidence="1" type="ORF">PANT111_40003</name>
</gene>
<evidence type="ECO:0000313" key="2">
    <source>
        <dbReference type="Proteomes" id="UP000433737"/>
    </source>
</evidence>
<sequence>MGTLPHELMQISHSDVSGHNLTNSDAARYFDYKSAVALRNLAAAYGTDMPCSRSGRAAL</sequence>
<accession>A0AAX3J9Y2</accession>
<dbReference type="EMBL" id="CABWMH010000034">
    <property type="protein sequence ID" value="VXC35019.1"/>
    <property type="molecule type" value="Genomic_DNA"/>
</dbReference>
<protein>
    <submittedName>
        <fullName evidence="1">Uncharacterized protein</fullName>
    </submittedName>
</protein>
<reference evidence="1 2" key="1">
    <citation type="submission" date="2019-10" db="EMBL/GenBank/DDBJ databases">
        <authorList>
            <person name="Karimi E."/>
        </authorList>
    </citation>
    <scope>NUCLEOTIDE SEQUENCE [LARGE SCALE GENOMIC DNA]</scope>
    <source>
        <strain evidence="1">Pantoea sp. 111</strain>
    </source>
</reference>
<proteinExistence type="predicted"/>